<comment type="caution">
    <text evidence="1">The sequence shown here is derived from an EMBL/GenBank/DDBJ whole genome shotgun (WGS) entry which is preliminary data.</text>
</comment>
<evidence type="ECO:0000313" key="1">
    <source>
        <dbReference type="EMBL" id="RNA20400.1"/>
    </source>
</evidence>
<reference evidence="1 2" key="1">
    <citation type="journal article" date="2018" name="Sci. Rep.">
        <title>Genomic signatures of local adaptation to the degree of environmental predictability in rotifers.</title>
        <authorList>
            <person name="Franch-Gras L."/>
            <person name="Hahn C."/>
            <person name="Garcia-Roger E.M."/>
            <person name="Carmona M.J."/>
            <person name="Serra M."/>
            <person name="Gomez A."/>
        </authorList>
    </citation>
    <scope>NUCLEOTIDE SEQUENCE [LARGE SCALE GENOMIC DNA]</scope>
    <source>
        <strain evidence="1">HYR1</strain>
    </source>
</reference>
<gene>
    <name evidence="1" type="ORF">BpHYR1_005193</name>
</gene>
<proteinExistence type="predicted"/>
<evidence type="ECO:0000313" key="2">
    <source>
        <dbReference type="Proteomes" id="UP000276133"/>
    </source>
</evidence>
<accession>A0A3M7RA41</accession>
<sequence>MFTLEGFWPMLKGSFWLVAKNLRSLTGVFTFEDVHFEEFYFSSVPRPPKKLAGTAIHLSRSHSTTPTFFNINVYSFTVQYYDLMRVSKLIVFNTVHVRLEENL</sequence>
<dbReference type="AlphaFoldDB" id="A0A3M7RA41"/>
<organism evidence="1 2">
    <name type="scientific">Brachionus plicatilis</name>
    <name type="common">Marine rotifer</name>
    <name type="synonym">Brachionus muelleri</name>
    <dbReference type="NCBI Taxonomy" id="10195"/>
    <lineage>
        <taxon>Eukaryota</taxon>
        <taxon>Metazoa</taxon>
        <taxon>Spiralia</taxon>
        <taxon>Gnathifera</taxon>
        <taxon>Rotifera</taxon>
        <taxon>Eurotatoria</taxon>
        <taxon>Monogononta</taxon>
        <taxon>Pseudotrocha</taxon>
        <taxon>Ploima</taxon>
        <taxon>Brachionidae</taxon>
        <taxon>Brachionus</taxon>
    </lineage>
</organism>
<protein>
    <submittedName>
        <fullName evidence="1">Uncharacterized protein</fullName>
    </submittedName>
</protein>
<dbReference type="EMBL" id="REGN01003861">
    <property type="protein sequence ID" value="RNA20400.1"/>
    <property type="molecule type" value="Genomic_DNA"/>
</dbReference>
<dbReference type="Proteomes" id="UP000276133">
    <property type="component" value="Unassembled WGS sequence"/>
</dbReference>
<name>A0A3M7RA41_BRAPC</name>
<keyword evidence="2" id="KW-1185">Reference proteome</keyword>